<dbReference type="GO" id="GO:0046873">
    <property type="term" value="F:metal ion transmembrane transporter activity"/>
    <property type="evidence" value="ECO:0007669"/>
    <property type="project" value="InterPro"/>
</dbReference>
<comment type="similarity">
    <text evidence="2">Belongs to the CorA metal ion transporter (MIT) (TC 1.A.35) family.</text>
</comment>
<dbReference type="Gene3D" id="1.20.58.340">
    <property type="entry name" value="Magnesium transport protein CorA, transmembrane region"/>
    <property type="match status" value="2"/>
</dbReference>
<keyword evidence="4 7" id="KW-1133">Transmembrane helix</keyword>
<dbReference type="GeneID" id="92375849"/>
<protein>
    <submittedName>
        <fullName evidence="8">CorA-like Mg2+ transporter protein, putative</fullName>
    </submittedName>
</protein>
<keyword evidence="3 7" id="KW-0812">Transmembrane</keyword>
<evidence type="ECO:0000256" key="3">
    <source>
        <dbReference type="ARBA" id="ARBA00022692"/>
    </source>
</evidence>
<evidence type="ECO:0000313" key="9">
    <source>
        <dbReference type="Proteomes" id="UP000195570"/>
    </source>
</evidence>
<feature type="region of interest" description="Disordered" evidence="6">
    <location>
        <begin position="217"/>
        <end position="237"/>
    </location>
</feature>
<name>A0A1G4IDE5_TRYEQ</name>
<evidence type="ECO:0000256" key="2">
    <source>
        <dbReference type="ARBA" id="ARBA00009765"/>
    </source>
</evidence>
<evidence type="ECO:0000256" key="7">
    <source>
        <dbReference type="SAM" id="Phobius"/>
    </source>
</evidence>
<dbReference type="PANTHER" id="PTHR21535">
    <property type="entry name" value="MAGNESIUM AND COBALT TRANSPORT PROTEIN/MITOCHONDRIAL IMPORT INNER MEMBRANE TRANSLOCASE SUBUNIT TIM8"/>
    <property type="match status" value="1"/>
</dbReference>
<dbReference type="Pfam" id="PF01544">
    <property type="entry name" value="CorA"/>
    <property type="match status" value="1"/>
</dbReference>
<feature type="region of interest" description="Disordered" evidence="6">
    <location>
        <begin position="1"/>
        <end position="27"/>
    </location>
</feature>
<gene>
    <name evidence="8" type="ORF">TEOVI_000190900</name>
</gene>
<dbReference type="SUPFAM" id="SSF144083">
    <property type="entry name" value="Magnesium transport protein CorA, transmembrane region"/>
    <property type="match status" value="1"/>
</dbReference>
<comment type="caution">
    <text evidence="8">The sequence shown here is derived from an EMBL/GenBank/DDBJ whole genome shotgun (WGS) entry which is preliminary data.</text>
</comment>
<dbReference type="InterPro" id="IPR002523">
    <property type="entry name" value="MgTranspt_CorA/ZnTranspt_ZntB"/>
</dbReference>
<dbReference type="VEuPathDB" id="TriTrypDB:TEOVI_000190900"/>
<dbReference type="AlphaFoldDB" id="A0A1G4IDE5"/>
<evidence type="ECO:0000313" key="8">
    <source>
        <dbReference type="EMBL" id="SCU70336.1"/>
    </source>
</evidence>
<evidence type="ECO:0000256" key="1">
    <source>
        <dbReference type="ARBA" id="ARBA00004141"/>
    </source>
</evidence>
<keyword evidence="9" id="KW-1185">Reference proteome</keyword>
<sequence>MIPNGGEAAGASREHTQGQNAGSCALNVGTNGKWEPYGYNYREREQSHLNSSRGAPLQVRVVVQLPNGTVREWKDFAQLQALPQILREVYTTTPDQGRSSAGSLSPLKFFWIDMSGMPQREDLSALFELLHVCKHTERRWRAMAAAPPGVGLGGFPLNNGTCEEGAERSHYDEDDYYDNATELDYLRAFVAEQYVQISLTVLESPNVTVYGLPMEKDTEREMGTEKHQRQREGSRPNLLDACESGTLASVQVLCFVNGVVTWRPQPAVEGWEYIPHGLERRLSNSTNIGDGRAVGDGNEGPRGALTTSLLVLTILDELYMAFLPDTTIVLSEVDTIDSMLPLVRQRMSDQADILRRIQMLRRSLSVHRRVLMSKVSVLELLSRPTVRVLLPFMNPITDAVNEKEREHCREPFDPRVYQPRHRHGELHYDQSEAMARRAPSSGQQSDTYADIACRILHVLSKLEDARRILTNSIIIHSSGVAAVNNYNSNQSDTLSITLGYVALMSLPPTIVASQWGMNVYVPWVDTNSTVPFWGIVGAVTAYAALVLSYPIFCWIRGRPDKLVF</sequence>
<dbReference type="InterPro" id="IPR045861">
    <property type="entry name" value="CorA_cytoplasmic_dom"/>
</dbReference>
<feature type="compositionally biased region" description="Basic and acidic residues" evidence="6">
    <location>
        <begin position="217"/>
        <end position="234"/>
    </location>
</feature>
<evidence type="ECO:0000256" key="5">
    <source>
        <dbReference type="ARBA" id="ARBA00023136"/>
    </source>
</evidence>
<dbReference type="InterPro" id="IPR045863">
    <property type="entry name" value="CorA_TM1_TM2"/>
</dbReference>
<dbReference type="EMBL" id="CZPT02001416">
    <property type="protein sequence ID" value="SCU70336.1"/>
    <property type="molecule type" value="Genomic_DNA"/>
</dbReference>
<comment type="subcellular location">
    <subcellularLocation>
        <location evidence="1">Membrane</location>
        <topology evidence="1">Multi-pass membrane protein</topology>
    </subcellularLocation>
</comment>
<keyword evidence="5 7" id="KW-0472">Membrane</keyword>
<evidence type="ECO:0000256" key="4">
    <source>
        <dbReference type="ARBA" id="ARBA00022989"/>
    </source>
</evidence>
<organism evidence="8 9">
    <name type="scientific">Trypanosoma equiperdum</name>
    <dbReference type="NCBI Taxonomy" id="5694"/>
    <lineage>
        <taxon>Eukaryota</taxon>
        <taxon>Discoba</taxon>
        <taxon>Euglenozoa</taxon>
        <taxon>Kinetoplastea</taxon>
        <taxon>Metakinetoplastina</taxon>
        <taxon>Trypanosomatida</taxon>
        <taxon>Trypanosomatidae</taxon>
        <taxon>Trypanosoma</taxon>
    </lineage>
</organism>
<proteinExistence type="inferred from homology"/>
<feature type="transmembrane region" description="Helical" evidence="7">
    <location>
        <begin position="532"/>
        <end position="555"/>
    </location>
</feature>
<dbReference type="RefSeq" id="XP_067081167.1">
    <property type="nucleotide sequence ID" value="XM_067225066.1"/>
</dbReference>
<accession>A0A1G4IDE5</accession>
<dbReference type="PANTHER" id="PTHR21535:SF93">
    <property type="entry name" value="CORA-LIKE MG2+ TRANSPORTER PROTEIN"/>
    <property type="match status" value="1"/>
</dbReference>
<dbReference type="Proteomes" id="UP000195570">
    <property type="component" value="Unassembled WGS sequence"/>
</dbReference>
<dbReference type="GO" id="GO:0016020">
    <property type="term" value="C:membrane"/>
    <property type="evidence" value="ECO:0007669"/>
    <property type="project" value="UniProtKB-SubCell"/>
</dbReference>
<reference evidence="8" key="1">
    <citation type="submission" date="2016-09" db="EMBL/GenBank/DDBJ databases">
        <authorList>
            <person name="Hebert L."/>
            <person name="Moumen B."/>
        </authorList>
    </citation>
    <scope>NUCLEOTIDE SEQUENCE [LARGE SCALE GENOMIC DNA]</scope>
    <source>
        <strain evidence="8">OVI</strain>
    </source>
</reference>
<evidence type="ECO:0000256" key="6">
    <source>
        <dbReference type="SAM" id="MobiDB-lite"/>
    </source>
</evidence>
<dbReference type="SUPFAM" id="SSF143865">
    <property type="entry name" value="CorA soluble domain-like"/>
    <property type="match status" value="1"/>
</dbReference>